<feature type="domain" description="DNA/pantothenate metabolism flavoprotein C-terminal" evidence="1">
    <location>
        <begin position="142"/>
        <end position="249"/>
    </location>
</feature>
<accession>A0A2Z5Y1A7</accession>
<dbReference type="AlphaFoldDB" id="A0A2Z5Y1A7"/>
<dbReference type="InterPro" id="IPR007085">
    <property type="entry name" value="DNA/pantothenate-metab_flavo_C"/>
</dbReference>
<evidence type="ECO:0000259" key="1">
    <source>
        <dbReference type="Pfam" id="PF04127"/>
    </source>
</evidence>
<proteinExistence type="predicted"/>
<dbReference type="RefSeq" id="WP_015694642.1">
    <property type="nucleotide sequence ID" value="NZ_AP018492.1"/>
</dbReference>
<keyword evidence="2" id="KW-0436">Ligase</keyword>
<dbReference type="NCBIfam" id="NF005231">
    <property type="entry name" value="PRK06732.1"/>
    <property type="match status" value="1"/>
</dbReference>
<dbReference type="GeneID" id="57043012"/>
<dbReference type="GO" id="GO:0015937">
    <property type="term" value="P:coenzyme A biosynthetic process"/>
    <property type="evidence" value="ECO:0007669"/>
    <property type="project" value="UniProtKB-ARBA"/>
</dbReference>
<evidence type="ECO:0000313" key="2">
    <source>
        <dbReference type="EMBL" id="BBC60589.1"/>
    </source>
</evidence>
<protein>
    <submittedName>
        <fullName evidence="2">Phosphopantothenoylcysteine synthetase</fullName>
        <ecNumber evidence="2">6.3.2.5</ecNumber>
    </submittedName>
</protein>
<dbReference type="InterPro" id="IPR035929">
    <property type="entry name" value="CoaB-like_sf"/>
</dbReference>
<dbReference type="InterPro" id="IPR011848">
    <property type="entry name" value="CoaB_strep"/>
</dbReference>
<organism evidence="2 3">
    <name type="scientific">Melissococcus plutonius</name>
    <dbReference type="NCBI Taxonomy" id="33970"/>
    <lineage>
        <taxon>Bacteria</taxon>
        <taxon>Bacillati</taxon>
        <taxon>Bacillota</taxon>
        <taxon>Bacilli</taxon>
        <taxon>Lactobacillales</taxon>
        <taxon>Enterococcaceae</taxon>
        <taxon>Melissococcus</taxon>
    </lineage>
</organism>
<evidence type="ECO:0000313" key="3">
    <source>
        <dbReference type="Proteomes" id="UP000269226"/>
    </source>
</evidence>
<dbReference type="EC" id="6.3.2.5" evidence="2"/>
<dbReference type="Gene3D" id="3.40.50.10300">
    <property type="entry name" value="CoaB-like"/>
    <property type="match status" value="1"/>
</dbReference>
<sequence>MKVLITAGGTSEKIDEVRAITNHSSGQLGNSLAECFLARGHEVTYIMTPFAKHPEKQTNLTLLLIETTKNLEDVLKQQLQQCLFDAVIHSMAVSDFTTETALTEQRLIEGLVQQLSKHRSLLHDNLTEIIAQSIETIAKQVQIDKKIHSDTDRLVLFLKKNPKLIAMIRQLQPRAVFVGFKLLVDVSKEELIQVGLTTLEKNQCDFVLANDLTMIQGEQHQGFLIDKNKHVQIAQTKQEIAKLIVKNVEEKWRENEK</sequence>
<name>A0A2Z5Y1A7_9ENTE</name>
<dbReference type="GO" id="GO:0004632">
    <property type="term" value="F:phosphopantothenate--cysteine ligase activity"/>
    <property type="evidence" value="ECO:0007669"/>
    <property type="project" value="UniProtKB-EC"/>
</dbReference>
<dbReference type="Proteomes" id="UP000269226">
    <property type="component" value="Chromosome"/>
</dbReference>
<dbReference type="EMBL" id="AP018492">
    <property type="protein sequence ID" value="BBC60589.1"/>
    <property type="molecule type" value="Genomic_DNA"/>
</dbReference>
<dbReference type="NCBIfam" id="TIGR02114">
    <property type="entry name" value="coaB_strep"/>
    <property type="match status" value="1"/>
</dbReference>
<dbReference type="SUPFAM" id="SSF102645">
    <property type="entry name" value="CoaB-like"/>
    <property type="match status" value="1"/>
</dbReference>
<reference evidence="2 3" key="1">
    <citation type="submission" date="2018-01" db="EMBL/GenBank/DDBJ databases">
        <title>Whole genome sequence of Melissococcus plutonius DAT561.</title>
        <authorList>
            <person name="Okumura K."/>
            <person name="Takamatsu D."/>
            <person name="Okura M."/>
        </authorList>
    </citation>
    <scope>NUCLEOTIDE SEQUENCE [LARGE SCALE GENOMIC DNA]</scope>
    <source>
        <strain evidence="2 3">DAT561</strain>
    </source>
</reference>
<feature type="domain" description="DNA/pantothenate metabolism flavoprotein C-terminal" evidence="1">
    <location>
        <begin position="2"/>
        <end position="103"/>
    </location>
</feature>
<dbReference type="Pfam" id="PF04127">
    <property type="entry name" value="DFP"/>
    <property type="match status" value="2"/>
</dbReference>
<gene>
    <name evidence="2" type="ORF">DAT561_0452</name>
</gene>